<evidence type="ECO:0000313" key="2">
    <source>
        <dbReference type="Proteomes" id="UP000708208"/>
    </source>
</evidence>
<dbReference type="Proteomes" id="UP000708208">
    <property type="component" value="Unassembled WGS sequence"/>
</dbReference>
<proteinExistence type="predicted"/>
<dbReference type="EMBL" id="CAJVCH010023993">
    <property type="protein sequence ID" value="CAG7695956.1"/>
    <property type="molecule type" value="Genomic_DNA"/>
</dbReference>
<sequence length="77" mass="8772">MTALGITDLGRLYYKTTRTEDNSVVVISTVNYLRSTKMVSSLSVHWIPLAKISNRKSTNNILDILIESVQDQVFFHQ</sequence>
<comment type="caution">
    <text evidence="1">The sequence shown here is derived from an EMBL/GenBank/DDBJ whole genome shotgun (WGS) entry which is preliminary data.</text>
</comment>
<reference evidence="1" key="1">
    <citation type="submission" date="2021-06" db="EMBL/GenBank/DDBJ databases">
        <authorList>
            <person name="Hodson N. C."/>
            <person name="Mongue J. A."/>
            <person name="Jaron S. K."/>
        </authorList>
    </citation>
    <scope>NUCLEOTIDE SEQUENCE</scope>
</reference>
<name>A0A8J2J8T9_9HEXA</name>
<keyword evidence="2" id="KW-1185">Reference proteome</keyword>
<organism evidence="1 2">
    <name type="scientific">Allacma fusca</name>
    <dbReference type="NCBI Taxonomy" id="39272"/>
    <lineage>
        <taxon>Eukaryota</taxon>
        <taxon>Metazoa</taxon>
        <taxon>Ecdysozoa</taxon>
        <taxon>Arthropoda</taxon>
        <taxon>Hexapoda</taxon>
        <taxon>Collembola</taxon>
        <taxon>Symphypleona</taxon>
        <taxon>Sminthuridae</taxon>
        <taxon>Allacma</taxon>
    </lineage>
</organism>
<gene>
    <name evidence="1" type="ORF">AFUS01_LOCUS3902</name>
</gene>
<protein>
    <submittedName>
        <fullName evidence="1">Uncharacterized protein</fullName>
    </submittedName>
</protein>
<evidence type="ECO:0000313" key="1">
    <source>
        <dbReference type="EMBL" id="CAG7695956.1"/>
    </source>
</evidence>
<dbReference type="AlphaFoldDB" id="A0A8J2J8T9"/>
<accession>A0A8J2J8T9</accession>
<dbReference type="OrthoDB" id="2428204at2759"/>